<feature type="region of interest" description="Disordered" evidence="1">
    <location>
        <begin position="58"/>
        <end position="92"/>
    </location>
</feature>
<sequence>MTRRAVHGTPGAGARNPYARARNLSGRRAPAAAIPSGICRWSHPARDMRVGGMRVRPCGRHARATQSRRSPGPDVNPRVPPPANAANRDAAHRSYRIGNIHSSDIAAMRNGR</sequence>
<evidence type="ECO:0000313" key="3">
    <source>
        <dbReference type="Proteomes" id="UP001272137"/>
    </source>
</evidence>
<comment type="caution">
    <text evidence="2">The sequence shown here is derived from an EMBL/GenBank/DDBJ whole genome shotgun (WGS) entry which is preliminary data.</text>
</comment>
<gene>
    <name evidence="2" type="ORF">C7S16_6307</name>
</gene>
<dbReference type="AlphaFoldDB" id="A0AAW9CVF7"/>
<organism evidence="2 3">
    <name type="scientific">Burkholderia thailandensis</name>
    <dbReference type="NCBI Taxonomy" id="57975"/>
    <lineage>
        <taxon>Bacteria</taxon>
        <taxon>Pseudomonadati</taxon>
        <taxon>Pseudomonadota</taxon>
        <taxon>Betaproteobacteria</taxon>
        <taxon>Burkholderiales</taxon>
        <taxon>Burkholderiaceae</taxon>
        <taxon>Burkholderia</taxon>
        <taxon>pseudomallei group</taxon>
    </lineage>
</organism>
<evidence type="ECO:0000313" key="2">
    <source>
        <dbReference type="EMBL" id="MDW9253093.1"/>
    </source>
</evidence>
<protein>
    <submittedName>
        <fullName evidence="2">Uncharacterized protein</fullName>
    </submittedName>
</protein>
<dbReference type="EMBL" id="QXCT01000001">
    <property type="protein sequence ID" value="MDW9253093.1"/>
    <property type="molecule type" value="Genomic_DNA"/>
</dbReference>
<reference evidence="2" key="1">
    <citation type="submission" date="2018-08" db="EMBL/GenBank/DDBJ databases">
        <title>Identification of Burkholderia cepacia strains that express a Burkholderia pseudomallei-like capsular polysaccharide.</title>
        <authorList>
            <person name="Burtnick M.N."/>
            <person name="Vongsouvath M."/>
            <person name="Newton P."/>
            <person name="Wuthiekanun V."/>
            <person name="Limmathurotsakul D."/>
            <person name="Brett P.J."/>
            <person name="Chantratita N."/>
            <person name="Dance D.A."/>
        </authorList>
    </citation>
    <scope>NUCLEOTIDE SEQUENCE</scope>
    <source>
        <strain evidence="2">SBXCC001</strain>
    </source>
</reference>
<name>A0AAW9CVF7_BURTH</name>
<evidence type="ECO:0000256" key="1">
    <source>
        <dbReference type="SAM" id="MobiDB-lite"/>
    </source>
</evidence>
<proteinExistence type="predicted"/>
<feature type="region of interest" description="Disordered" evidence="1">
    <location>
        <begin position="1"/>
        <end position="31"/>
    </location>
</feature>
<dbReference type="Proteomes" id="UP001272137">
    <property type="component" value="Unassembled WGS sequence"/>
</dbReference>
<accession>A0AAW9CVF7</accession>